<evidence type="ECO:0000313" key="1">
    <source>
        <dbReference type="Proteomes" id="UP000887576"/>
    </source>
</evidence>
<accession>A0AC34RDG6</accession>
<reference evidence="2" key="1">
    <citation type="submission" date="2022-11" db="UniProtKB">
        <authorList>
            <consortium name="WormBaseParasite"/>
        </authorList>
    </citation>
    <scope>IDENTIFICATION</scope>
</reference>
<dbReference type="Proteomes" id="UP000887576">
    <property type="component" value="Unplaced"/>
</dbReference>
<proteinExistence type="predicted"/>
<dbReference type="WBParaSite" id="JU765_v2.g5658.t1">
    <property type="protein sequence ID" value="JU765_v2.g5658.t1"/>
    <property type="gene ID" value="JU765_v2.g5658"/>
</dbReference>
<name>A0AC34RDG6_9BILA</name>
<protein>
    <submittedName>
        <fullName evidence="2">Helicase ATP-binding domain-containing protein</fullName>
    </submittedName>
</protein>
<sequence>MHVVEVENVPIEFPFEPYECQKKFMTNVIKALQTGNNAALESPTGTGKTLSLLCASLAWLEQYKATSNPSLVSQISGPNTVATTENSQLYPTIIYASRTHSQLQQVVRELNKTRYKYMKACVLASRDQLCINEKVLKEPNSQVKGQICRNLVKAHKCIYSNTLEKDLPRIDEMYKAECANVPDIEDLITIAKKFKHCPYFRTQNVSEKADLILMPYNYVFDPKVRKAMKVNLKGNILIIDEAHNLESTCEDSISIEWSSKDLALCIDEVKKVLELLVEDEELKKLEGDTNEVSFHQLNPMEVLKKEKEPKLNMNDVAILLKNLQDLDEVLYEFGEGKNYEFKPQEIANGLSGQVFPGEQMIKFMKACVLASRDQLCINEKVLKEPNSQVKGQICRNLVKAHKCIYSNTLEKDLPRIDEMYKAECADVPDIEDLITIAKKFKHCPYFRTQNVSEKADLILMPYNYVFDPKVRKAMKVNLKGNILIIDEAHNLESTCEDSISIEWSSKDLALCIDEVKKVLELLVEDEELKKLEGDTNEVSFHQLNPMEVLKKEKEPKLNMNDVAILLKNLQDLDEVLYEFGEGKNYAFKPQEIANGLSGQVFPGEQMIKLLEKANFHRSQRDAFLNVMDQIGFYLAKKAGDNGGLWAEKGIKLSEFSALIARVFSDTFEASDKPITKTSANEACEKYLLYKTKEDDAVVLKYWCFSASVAMRLVNSRGLKSVIVASGTLSPLPAFTASLGIHFEYTLENLHIAKSNQVLVGALEKGPNNTVLFGSFQNRSNENYIKGIAQTLLRTMETTPQGMLVFFASYTQMKSMISSFINLLADDGPSYWTKMEKLKKLFIEPKDKKDLPKLMADFDQAIRGDFGAALFAVCRGKISEGIDLPDSHCRAVFIIGVPFSPMNDPRVILKKKFLQMQQLKIGNQRIMLTPDQWYEQEAYRAVNQAIGRVIRHKDDFGIVVLADSRFVYNSNR</sequence>
<evidence type="ECO:0000313" key="2">
    <source>
        <dbReference type="WBParaSite" id="JU765_v2.g5658.t1"/>
    </source>
</evidence>
<organism evidence="1 2">
    <name type="scientific">Panagrolaimus sp. JU765</name>
    <dbReference type="NCBI Taxonomy" id="591449"/>
    <lineage>
        <taxon>Eukaryota</taxon>
        <taxon>Metazoa</taxon>
        <taxon>Ecdysozoa</taxon>
        <taxon>Nematoda</taxon>
        <taxon>Chromadorea</taxon>
        <taxon>Rhabditida</taxon>
        <taxon>Tylenchina</taxon>
        <taxon>Panagrolaimomorpha</taxon>
        <taxon>Panagrolaimoidea</taxon>
        <taxon>Panagrolaimidae</taxon>
        <taxon>Panagrolaimus</taxon>
    </lineage>
</organism>